<gene>
    <name evidence="1" type="ORF">I7I53_03167</name>
</gene>
<evidence type="ECO:0000313" key="2">
    <source>
        <dbReference type="Proteomes" id="UP000663419"/>
    </source>
</evidence>
<sequence>MMRPVLNKSRLHSCYSEQCGVSLNSVDLAKDVAVSFPGYSDAFTMAGRSTYMSESRPIWENYHTLV</sequence>
<proteinExistence type="predicted"/>
<dbReference type="Proteomes" id="UP000663419">
    <property type="component" value="Chromosome 4"/>
</dbReference>
<name>A0A8A1LQC2_AJEC8</name>
<accession>A0A8A1LQC2</accession>
<organism evidence="1 2">
    <name type="scientific">Ajellomyces capsulatus (strain H88)</name>
    <name type="common">Darling's disease fungus</name>
    <name type="synonym">Histoplasma capsulatum</name>
    <dbReference type="NCBI Taxonomy" id="544711"/>
    <lineage>
        <taxon>Eukaryota</taxon>
        <taxon>Fungi</taxon>
        <taxon>Dikarya</taxon>
        <taxon>Ascomycota</taxon>
        <taxon>Pezizomycotina</taxon>
        <taxon>Eurotiomycetes</taxon>
        <taxon>Eurotiomycetidae</taxon>
        <taxon>Onygenales</taxon>
        <taxon>Ajellomycetaceae</taxon>
        <taxon>Histoplasma</taxon>
    </lineage>
</organism>
<dbReference type="EMBL" id="CP069105">
    <property type="protein sequence ID" value="QSS55315.1"/>
    <property type="molecule type" value="Genomic_DNA"/>
</dbReference>
<evidence type="ECO:0000313" key="1">
    <source>
        <dbReference type="EMBL" id="QSS55315.1"/>
    </source>
</evidence>
<reference evidence="1" key="1">
    <citation type="submission" date="2021-01" db="EMBL/GenBank/DDBJ databases">
        <title>Chromosome-level genome assembly of a human fungal pathogen reveals clustering of transcriptionally co-regulated genes.</title>
        <authorList>
            <person name="Voorhies M."/>
            <person name="Cohen S."/>
            <person name="Shea T.P."/>
            <person name="Petrus S."/>
            <person name="Munoz J.F."/>
            <person name="Poplawski S."/>
            <person name="Goldman W.E."/>
            <person name="Michael T."/>
            <person name="Cuomo C.A."/>
            <person name="Sil A."/>
            <person name="Beyhan S."/>
        </authorList>
    </citation>
    <scope>NUCLEOTIDE SEQUENCE</scope>
    <source>
        <strain evidence="1">H88</strain>
    </source>
</reference>
<protein>
    <submittedName>
        <fullName evidence="1">Uncharacterized protein</fullName>
    </submittedName>
</protein>
<dbReference type="AlphaFoldDB" id="A0A8A1LQC2"/>
<dbReference type="VEuPathDB" id="FungiDB:I7I53_03167"/>